<dbReference type="CDD" id="cd14014">
    <property type="entry name" value="STKc_PknB_like"/>
    <property type="match status" value="1"/>
</dbReference>
<dbReference type="PROSITE" id="PS00108">
    <property type="entry name" value="PROTEIN_KINASE_ST"/>
    <property type="match status" value="1"/>
</dbReference>
<evidence type="ECO:0000313" key="6">
    <source>
        <dbReference type="Proteomes" id="UP000269154"/>
    </source>
</evidence>
<dbReference type="InterPro" id="IPR000719">
    <property type="entry name" value="Prot_kinase_dom"/>
</dbReference>
<dbReference type="Pfam" id="PF00069">
    <property type="entry name" value="Pkinase"/>
    <property type="match status" value="1"/>
</dbReference>
<dbReference type="RefSeq" id="WP_124154573.1">
    <property type="nucleotide sequence ID" value="NZ_CAWOLW010000357.1"/>
</dbReference>
<dbReference type="InterPro" id="IPR008271">
    <property type="entry name" value="Ser/Thr_kinase_AS"/>
</dbReference>
<dbReference type="SMART" id="SM00220">
    <property type="entry name" value="S_TKc"/>
    <property type="match status" value="1"/>
</dbReference>
<proteinExistence type="predicted"/>
<dbReference type="InterPro" id="IPR017441">
    <property type="entry name" value="Protein_kinase_ATP_BS"/>
</dbReference>
<evidence type="ECO:0000256" key="2">
    <source>
        <dbReference type="ARBA" id="ARBA00022840"/>
    </source>
</evidence>
<dbReference type="GO" id="GO:0005524">
    <property type="term" value="F:ATP binding"/>
    <property type="evidence" value="ECO:0007669"/>
    <property type="project" value="UniProtKB-UniRule"/>
</dbReference>
<dbReference type="Gene3D" id="3.90.1580.10">
    <property type="entry name" value="paralog of FGE (formylglycine-generating enzyme)"/>
    <property type="match status" value="1"/>
</dbReference>
<keyword evidence="1 3" id="KW-0547">Nucleotide-binding</keyword>
<dbReference type="PROSITE" id="PS00107">
    <property type="entry name" value="PROTEIN_KINASE_ATP"/>
    <property type="match status" value="1"/>
</dbReference>
<dbReference type="PROSITE" id="PS50011">
    <property type="entry name" value="PROTEIN_KINASE_DOM"/>
    <property type="match status" value="1"/>
</dbReference>
<dbReference type="Gene3D" id="1.10.510.10">
    <property type="entry name" value="Transferase(Phosphotransferase) domain 1"/>
    <property type="match status" value="1"/>
</dbReference>
<dbReference type="Pfam" id="PF03781">
    <property type="entry name" value="FGE-sulfatase"/>
    <property type="match status" value="1"/>
</dbReference>
<feature type="domain" description="Protein kinase" evidence="4">
    <location>
        <begin position="15"/>
        <end position="278"/>
    </location>
</feature>
<dbReference type="InterPro" id="IPR005532">
    <property type="entry name" value="SUMF_dom"/>
</dbReference>
<dbReference type="Proteomes" id="UP000269154">
    <property type="component" value="Unassembled WGS sequence"/>
</dbReference>
<feature type="binding site" evidence="3">
    <location>
        <position position="44"/>
    </location>
    <ligand>
        <name>ATP</name>
        <dbReference type="ChEBI" id="CHEBI:30616"/>
    </ligand>
</feature>
<evidence type="ECO:0000313" key="5">
    <source>
        <dbReference type="EMBL" id="RQH46158.1"/>
    </source>
</evidence>
<dbReference type="InterPro" id="IPR016187">
    <property type="entry name" value="CTDL_fold"/>
</dbReference>
<dbReference type="GO" id="GO:0120147">
    <property type="term" value="F:formylglycine-generating oxidase activity"/>
    <property type="evidence" value="ECO:0007669"/>
    <property type="project" value="TreeGrafter"/>
</dbReference>
<evidence type="ECO:0000256" key="1">
    <source>
        <dbReference type="ARBA" id="ARBA00022741"/>
    </source>
</evidence>
<sequence>MKYWKSGKQLQNGKYIIQDLLGIGGFGITYRALEQSSNQLVAIKTLNYRVQRKPNFDKHQENFLNEALCLAKCRHPNIVEVHRLFKENKLWCMVMEYIDGDDLGIYREEQHGVISESKAIHLIKQVGEALTFIHNQGFLHRDVKPQNILLRRDTLEAVLIDFGLAREFNSGSVQTHTTDSTLYFAPIEQYERRAKRGAFTDIYALAATLYVLLTGEMPTPAKVRQEGKIPLIPPKKYNSQISDRVNDAIIKGMKLEPEERPQFVAEWLTLLSPLEEFVITNLPSTLPATLPIISDTPPELLTVYSSFELELQTFKFEYLTIKINPKGEIIETQKEQRETQQFIENIANDIFLEMVSIPGNTFLMGSSKTAAEKWETESPQHQVTITPLFVSKYPITQAQWQAIMGKNPAYFKGENRPVEMVSWYNAIEFCRQLSAQTGKTYRLLSEAEWEYICRGETTTLFYFGNSLITDLANYNGEEAYACSLQQNYREQTTDVGSFPPNAFGLYDLHGNVWEWCADPWHNNYQGAPSDSNVWEKDGNYNYRMLRGGGYLNYSKGCRSANRNWKTPRSKCKSVGFRVAVSHIFSI</sequence>
<comment type="caution">
    <text evidence="5">The sequence shown here is derived from an EMBL/GenBank/DDBJ whole genome shotgun (WGS) entry which is preliminary data.</text>
</comment>
<dbReference type="OrthoDB" id="569031at2"/>
<organism evidence="5 6">
    <name type="scientific">Okeania hirsuta</name>
    <dbReference type="NCBI Taxonomy" id="1458930"/>
    <lineage>
        <taxon>Bacteria</taxon>
        <taxon>Bacillati</taxon>
        <taxon>Cyanobacteriota</taxon>
        <taxon>Cyanophyceae</taxon>
        <taxon>Oscillatoriophycideae</taxon>
        <taxon>Oscillatoriales</taxon>
        <taxon>Microcoleaceae</taxon>
        <taxon>Okeania</taxon>
    </lineage>
</organism>
<reference evidence="5 6" key="1">
    <citation type="journal article" date="2018" name="ACS Chem. Biol.">
        <title>Ketoreductase domain dysfunction expands chemodiversity: malyngamide biosynthesis in the cyanobacterium Okeania hirsuta.</title>
        <authorList>
            <person name="Moss N.A."/>
            <person name="Leao T."/>
            <person name="Rankin M."/>
            <person name="McCullough T.M."/>
            <person name="Qu P."/>
            <person name="Korobeynikov A."/>
            <person name="Smith J.L."/>
            <person name="Gerwick L."/>
            <person name="Gerwick W.H."/>
        </authorList>
    </citation>
    <scope>NUCLEOTIDE SEQUENCE [LARGE SCALE GENOMIC DNA]</scope>
    <source>
        <strain evidence="5 6">PAB10Feb10-1</strain>
    </source>
</reference>
<evidence type="ECO:0000259" key="4">
    <source>
        <dbReference type="PROSITE" id="PS50011"/>
    </source>
</evidence>
<evidence type="ECO:0000256" key="3">
    <source>
        <dbReference type="PROSITE-ProRule" id="PRU10141"/>
    </source>
</evidence>
<dbReference type="GO" id="GO:0004672">
    <property type="term" value="F:protein kinase activity"/>
    <property type="evidence" value="ECO:0007669"/>
    <property type="project" value="InterPro"/>
</dbReference>
<dbReference type="InterPro" id="IPR011009">
    <property type="entry name" value="Kinase-like_dom_sf"/>
</dbReference>
<gene>
    <name evidence="5" type="ORF">D5R40_10000</name>
</gene>
<dbReference type="PANTHER" id="PTHR23150">
    <property type="entry name" value="SULFATASE MODIFYING FACTOR 1, 2"/>
    <property type="match status" value="1"/>
</dbReference>
<dbReference type="InterPro" id="IPR051043">
    <property type="entry name" value="Sulfatase_Mod_Factor_Kinase"/>
</dbReference>
<keyword evidence="6" id="KW-1185">Reference proteome</keyword>
<dbReference type="PANTHER" id="PTHR23150:SF19">
    <property type="entry name" value="FORMYLGLYCINE-GENERATING ENZYME"/>
    <property type="match status" value="1"/>
</dbReference>
<protein>
    <recommendedName>
        <fullName evidence="4">Protein kinase domain-containing protein</fullName>
    </recommendedName>
</protein>
<dbReference type="AlphaFoldDB" id="A0A3N6PE33"/>
<dbReference type="InterPro" id="IPR042095">
    <property type="entry name" value="SUMF_sf"/>
</dbReference>
<accession>A0A3N6PE33</accession>
<dbReference type="EMBL" id="RCBY01000042">
    <property type="protein sequence ID" value="RQH46158.1"/>
    <property type="molecule type" value="Genomic_DNA"/>
</dbReference>
<name>A0A3N6PE33_9CYAN</name>
<dbReference type="SUPFAM" id="SSF56436">
    <property type="entry name" value="C-type lectin-like"/>
    <property type="match status" value="1"/>
</dbReference>
<dbReference type="SUPFAM" id="SSF56112">
    <property type="entry name" value="Protein kinase-like (PK-like)"/>
    <property type="match status" value="1"/>
</dbReference>
<keyword evidence="2 3" id="KW-0067">ATP-binding</keyword>